<dbReference type="PROSITE" id="PS51900">
    <property type="entry name" value="CB"/>
    <property type="match status" value="1"/>
</dbReference>
<dbReference type="PANTHER" id="PTHR30349:SF41">
    <property type="entry name" value="INTEGRASE_RECOMBINASE PROTEIN MJ0367-RELATED"/>
    <property type="match status" value="1"/>
</dbReference>
<gene>
    <name evidence="8" type="ORF">WCY31_02840</name>
</gene>
<dbReference type="InterPro" id="IPR002104">
    <property type="entry name" value="Integrase_catalytic"/>
</dbReference>
<dbReference type="RefSeq" id="WP_345973047.1">
    <property type="nucleotide sequence ID" value="NZ_CP147920.1"/>
</dbReference>
<evidence type="ECO:0000256" key="3">
    <source>
        <dbReference type="ARBA" id="ARBA00023125"/>
    </source>
</evidence>
<dbReference type="InterPro" id="IPR004107">
    <property type="entry name" value="Integrase_SAM-like_N"/>
</dbReference>
<sequence length="282" mass="31643">MTKADLVQNRLDFLDYLLDIRGYSDLTVKSYDEALREALPRVEVADESGISVVDLMPYRLMIASQKPRTIAKKLSAWRSYIAYLKKQGQAVELRADESIKVPKTLPKPVSHSHIMEALAVAEPEERLVVVLLYTLGLRLSELHGLSLDQIGREWVRIRGKGDKVRDVPLPPAASEAIAAHRQTCAPRTFLCECNGRRLSENSLRYLVNRAFARVGLKVTPHQLRHAYATELLNHDARIADVSELLGHASMATTQIYTKLGSALKMKHYRIAHPLCKETDGIG</sequence>
<comment type="similarity">
    <text evidence="1">Belongs to the 'phage' integrase family.</text>
</comment>
<dbReference type="Gene3D" id="1.10.150.130">
    <property type="match status" value="1"/>
</dbReference>
<dbReference type="Gene3D" id="1.10.443.10">
    <property type="entry name" value="Intergrase catalytic core"/>
    <property type="match status" value="1"/>
</dbReference>
<evidence type="ECO:0000259" key="6">
    <source>
        <dbReference type="PROSITE" id="PS51898"/>
    </source>
</evidence>
<reference evidence="8 9" key="1">
    <citation type="submission" date="2024-03" db="EMBL/GenBank/DDBJ databases">
        <title>Sulfurimonas sp. HSL3-1.</title>
        <authorList>
            <person name="Wang S."/>
        </authorList>
    </citation>
    <scope>NUCLEOTIDE SEQUENCE [LARGE SCALE GENOMIC DNA]</scope>
    <source>
        <strain evidence="8 9">HSL3-1</strain>
    </source>
</reference>
<proteinExistence type="inferred from homology"/>
<dbReference type="Pfam" id="PF02899">
    <property type="entry name" value="Phage_int_SAM_1"/>
    <property type="match status" value="1"/>
</dbReference>
<dbReference type="InterPro" id="IPR013762">
    <property type="entry name" value="Integrase-like_cat_sf"/>
</dbReference>
<dbReference type="EMBL" id="CP147920">
    <property type="protein sequence ID" value="XAU15642.1"/>
    <property type="molecule type" value="Genomic_DNA"/>
</dbReference>
<evidence type="ECO:0000313" key="8">
    <source>
        <dbReference type="EMBL" id="XAU15642.1"/>
    </source>
</evidence>
<dbReference type="PROSITE" id="PS51898">
    <property type="entry name" value="TYR_RECOMBINASE"/>
    <property type="match status" value="1"/>
</dbReference>
<dbReference type="InterPro" id="IPR050090">
    <property type="entry name" value="Tyrosine_recombinase_XerCD"/>
</dbReference>
<evidence type="ECO:0000256" key="2">
    <source>
        <dbReference type="ARBA" id="ARBA00022908"/>
    </source>
</evidence>
<evidence type="ECO:0000313" key="9">
    <source>
        <dbReference type="Proteomes" id="UP001447842"/>
    </source>
</evidence>
<dbReference type="InterPro" id="IPR010998">
    <property type="entry name" value="Integrase_recombinase_N"/>
</dbReference>
<dbReference type="SUPFAM" id="SSF56349">
    <property type="entry name" value="DNA breaking-rejoining enzymes"/>
    <property type="match status" value="1"/>
</dbReference>
<evidence type="ECO:0000256" key="4">
    <source>
        <dbReference type="ARBA" id="ARBA00023172"/>
    </source>
</evidence>
<accession>A0ABZ3HBA8</accession>
<dbReference type="Pfam" id="PF00589">
    <property type="entry name" value="Phage_integrase"/>
    <property type="match status" value="1"/>
</dbReference>
<evidence type="ECO:0000256" key="1">
    <source>
        <dbReference type="ARBA" id="ARBA00008857"/>
    </source>
</evidence>
<protein>
    <submittedName>
        <fullName evidence="8">Tyrosine-type recombinase/integrase</fullName>
    </submittedName>
</protein>
<keyword evidence="3 5" id="KW-0238">DNA-binding</keyword>
<evidence type="ECO:0000256" key="5">
    <source>
        <dbReference type="PROSITE-ProRule" id="PRU01248"/>
    </source>
</evidence>
<feature type="domain" description="Tyr recombinase" evidence="6">
    <location>
        <begin position="100"/>
        <end position="269"/>
    </location>
</feature>
<dbReference type="InterPro" id="IPR044068">
    <property type="entry name" value="CB"/>
</dbReference>
<name>A0ABZ3HBA8_9BACT</name>
<keyword evidence="2" id="KW-0229">DNA integration</keyword>
<dbReference type="Proteomes" id="UP001447842">
    <property type="component" value="Chromosome"/>
</dbReference>
<organism evidence="8 9">
    <name type="scientific">Sulfurimonas diazotrophicus</name>
    <dbReference type="NCBI Taxonomy" id="3131939"/>
    <lineage>
        <taxon>Bacteria</taxon>
        <taxon>Pseudomonadati</taxon>
        <taxon>Campylobacterota</taxon>
        <taxon>Epsilonproteobacteria</taxon>
        <taxon>Campylobacterales</taxon>
        <taxon>Sulfurimonadaceae</taxon>
        <taxon>Sulfurimonas</taxon>
    </lineage>
</organism>
<keyword evidence="4" id="KW-0233">DNA recombination</keyword>
<keyword evidence="9" id="KW-1185">Reference proteome</keyword>
<dbReference type="PANTHER" id="PTHR30349">
    <property type="entry name" value="PHAGE INTEGRASE-RELATED"/>
    <property type="match status" value="1"/>
</dbReference>
<evidence type="ECO:0000259" key="7">
    <source>
        <dbReference type="PROSITE" id="PS51900"/>
    </source>
</evidence>
<feature type="domain" description="Core-binding (CB)" evidence="7">
    <location>
        <begin position="4"/>
        <end position="85"/>
    </location>
</feature>
<dbReference type="InterPro" id="IPR011010">
    <property type="entry name" value="DNA_brk_join_enz"/>
</dbReference>